<name>A0A9D3SC22_9TELE</name>
<reference evidence="1 2" key="1">
    <citation type="submission" date="2021-06" db="EMBL/GenBank/DDBJ databases">
        <title>Chromosome-level genome assembly of the red-tail catfish (Hemibagrus wyckioides).</title>
        <authorList>
            <person name="Shao F."/>
        </authorList>
    </citation>
    <scope>NUCLEOTIDE SEQUENCE [LARGE SCALE GENOMIC DNA]</scope>
    <source>
        <strain evidence="1">EC202008001</strain>
        <tissue evidence="1">Blood</tissue>
    </source>
</reference>
<sequence length="126" mass="14272">MSLMDAHTLVRACRPIIRPNCGFWKQLIDYERSLRGTNSVMMVASPLGYPITLTCTTYLLREQKQVYSTEPTATRCLVLRGLPVILGDDASMFFKSSSVTMLIKVQHGGRKKFVSQIFSVQFSRSF</sequence>
<proteinExistence type="predicted"/>
<dbReference type="Proteomes" id="UP000824219">
    <property type="component" value="Linkage Group LG22"/>
</dbReference>
<comment type="caution">
    <text evidence="1">The sequence shown here is derived from an EMBL/GenBank/DDBJ whole genome shotgun (WGS) entry which is preliminary data.</text>
</comment>
<dbReference type="PANTHER" id="PTHR46495">
    <property type="entry name" value="DUAL SPECIFICITY PROTEIN PHOSPHATASE 21"/>
    <property type="match status" value="1"/>
</dbReference>
<dbReference type="EMBL" id="JAHKSW010000022">
    <property type="protein sequence ID" value="KAG7318502.1"/>
    <property type="molecule type" value="Genomic_DNA"/>
</dbReference>
<protein>
    <submittedName>
        <fullName evidence="1">Uncharacterized protein</fullName>
    </submittedName>
</protein>
<organism evidence="1 2">
    <name type="scientific">Hemibagrus wyckioides</name>
    <dbReference type="NCBI Taxonomy" id="337641"/>
    <lineage>
        <taxon>Eukaryota</taxon>
        <taxon>Metazoa</taxon>
        <taxon>Chordata</taxon>
        <taxon>Craniata</taxon>
        <taxon>Vertebrata</taxon>
        <taxon>Euteleostomi</taxon>
        <taxon>Actinopterygii</taxon>
        <taxon>Neopterygii</taxon>
        <taxon>Teleostei</taxon>
        <taxon>Ostariophysi</taxon>
        <taxon>Siluriformes</taxon>
        <taxon>Bagridae</taxon>
        <taxon>Hemibagrus</taxon>
    </lineage>
</organism>
<evidence type="ECO:0000313" key="2">
    <source>
        <dbReference type="Proteomes" id="UP000824219"/>
    </source>
</evidence>
<evidence type="ECO:0000313" key="1">
    <source>
        <dbReference type="EMBL" id="KAG7318502.1"/>
    </source>
</evidence>
<keyword evidence="2" id="KW-1185">Reference proteome</keyword>
<dbReference type="SUPFAM" id="SSF52799">
    <property type="entry name" value="(Phosphotyrosine protein) phosphatases II"/>
    <property type="match status" value="1"/>
</dbReference>
<dbReference type="InterPro" id="IPR029021">
    <property type="entry name" value="Prot-tyrosine_phosphatase-like"/>
</dbReference>
<dbReference type="OrthoDB" id="6512834at2759"/>
<dbReference type="GO" id="GO:0004725">
    <property type="term" value="F:protein tyrosine phosphatase activity"/>
    <property type="evidence" value="ECO:0007669"/>
    <property type="project" value="TreeGrafter"/>
</dbReference>
<dbReference type="PANTHER" id="PTHR46495:SF1">
    <property type="entry name" value="DUAL SPECIFICITY PHOSPHATASE 21"/>
    <property type="match status" value="1"/>
</dbReference>
<dbReference type="AlphaFoldDB" id="A0A9D3SC22"/>
<gene>
    <name evidence="1" type="ORF">KOW79_018257</name>
</gene>
<dbReference type="GO" id="GO:0005737">
    <property type="term" value="C:cytoplasm"/>
    <property type="evidence" value="ECO:0007669"/>
    <property type="project" value="TreeGrafter"/>
</dbReference>
<accession>A0A9D3SC22</accession>
<dbReference type="Gene3D" id="3.90.190.10">
    <property type="entry name" value="Protein tyrosine phosphatase superfamily"/>
    <property type="match status" value="1"/>
</dbReference>